<dbReference type="InterPro" id="IPR043504">
    <property type="entry name" value="Peptidase_S1_PA_chymotrypsin"/>
</dbReference>
<dbReference type="InterPro" id="IPR009003">
    <property type="entry name" value="Peptidase_S1_PA"/>
</dbReference>
<gene>
    <name evidence="2" type="ORF">APLA_LOCUS1223</name>
    <name evidence="3" type="ORF">APLA_LOCUS5437</name>
</gene>
<dbReference type="GO" id="GO:0005524">
    <property type="term" value="F:ATP binding"/>
    <property type="evidence" value="ECO:0007669"/>
    <property type="project" value="InterPro"/>
</dbReference>
<dbReference type="EMBL" id="CADEBD010000289">
    <property type="protein sequence ID" value="CAB3231950.1"/>
    <property type="molecule type" value="Genomic_DNA"/>
</dbReference>
<organism evidence="3 5">
    <name type="scientific">Arctia plantaginis</name>
    <name type="common">Wood tiger moth</name>
    <name type="synonym">Phalaena plantaginis</name>
    <dbReference type="NCBI Taxonomy" id="874455"/>
    <lineage>
        <taxon>Eukaryota</taxon>
        <taxon>Metazoa</taxon>
        <taxon>Ecdysozoa</taxon>
        <taxon>Arthropoda</taxon>
        <taxon>Hexapoda</taxon>
        <taxon>Insecta</taxon>
        <taxon>Pterygota</taxon>
        <taxon>Neoptera</taxon>
        <taxon>Endopterygota</taxon>
        <taxon>Lepidoptera</taxon>
        <taxon>Glossata</taxon>
        <taxon>Ditrysia</taxon>
        <taxon>Noctuoidea</taxon>
        <taxon>Erebidae</taxon>
        <taxon>Arctiinae</taxon>
        <taxon>Arctia</taxon>
    </lineage>
</organism>
<evidence type="ECO:0000313" key="4">
    <source>
        <dbReference type="Proteomes" id="UP000494106"/>
    </source>
</evidence>
<dbReference type="Proteomes" id="UP000494106">
    <property type="component" value="Unassembled WGS sequence"/>
</dbReference>
<dbReference type="Proteomes" id="UP000494256">
    <property type="component" value="Unassembled WGS sequence"/>
</dbReference>
<dbReference type="GO" id="GO:0003723">
    <property type="term" value="F:RNA binding"/>
    <property type="evidence" value="ECO:0007669"/>
    <property type="project" value="InterPro"/>
</dbReference>
<dbReference type="InterPro" id="IPR001850">
    <property type="entry name" value="Flavi_NS3_S7"/>
</dbReference>
<dbReference type="AlphaFoldDB" id="A0A8S0ZGP3"/>
<accession>A0A8S0ZGP3</accession>
<comment type="caution">
    <text evidence="3">The sequence shown here is derived from an EMBL/GenBank/DDBJ whole genome shotgun (WGS) entry which is preliminary data.</text>
</comment>
<evidence type="ECO:0000259" key="1">
    <source>
        <dbReference type="Pfam" id="PF00949"/>
    </source>
</evidence>
<evidence type="ECO:0000313" key="5">
    <source>
        <dbReference type="Proteomes" id="UP000494256"/>
    </source>
</evidence>
<name>A0A8S0ZGP3_ARCPL</name>
<evidence type="ECO:0000313" key="3">
    <source>
        <dbReference type="EMBL" id="CAB3231950.1"/>
    </source>
</evidence>
<keyword evidence="4" id="KW-1185">Reference proteome</keyword>
<dbReference type="OrthoDB" id="10502517at2759"/>
<proteinExistence type="predicted"/>
<feature type="domain" description="Peptidase S7" evidence="1">
    <location>
        <begin position="156"/>
        <end position="177"/>
    </location>
</feature>
<evidence type="ECO:0000313" key="2">
    <source>
        <dbReference type="EMBL" id="CAB3222670.1"/>
    </source>
</evidence>
<dbReference type="EMBL" id="CADEBC010000088">
    <property type="protein sequence ID" value="CAB3222670.1"/>
    <property type="molecule type" value="Genomic_DNA"/>
</dbReference>
<dbReference type="Gene3D" id="2.40.10.10">
    <property type="entry name" value="Trypsin-like serine proteases"/>
    <property type="match status" value="1"/>
</dbReference>
<reference evidence="4 5" key="1">
    <citation type="submission" date="2020-04" db="EMBL/GenBank/DDBJ databases">
        <authorList>
            <person name="Wallbank WR R."/>
            <person name="Pardo Diaz C."/>
            <person name="Kozak K."/>
            <person name="Martin S."/>
            <person name="Jiggins C."/>
            <person name="Moest M."/>
            <person name="Warren A I."/>
            <person name="Byers J.R.P. K."/>
            <person name="Montejo-Kovacevich G."/>
            <person name="Yen C E."/>
        </authorList>
    </citation>
    <scope>NUCLEOTIDE SEQUENCE [LARGE SCALE GENOMIC DNA]</scope>
</reference>
<dbReference type="GO" id="GO:0003724">
    <property type="term" value="F:RNA helicase activity"/>
    <property type="evidence" value="ECO:0007669"/>
    <property type="project" value="InterPro"/>
</dbReference>
<sequence>MVSDFNGSSESIIFDDTNVIKVENVVLLDDSFEDTGDYRATLVAKLMRDPNKSVFVDRDKVVIQYSDNLAPVRKFCQYAFDRGYKIMQLHLIADDIFVQNICELFLYNYWSTPHSMLIIVTTSGKIAKSDKTGLRSFRAVDLTETGFEYSHFKGMSGASGSPIVNSKNNVVGIYGSGRWCIDEVPSVGGGLLKLAGLTQIAGVPVRETDMHEHFKRCAAEAFVGKLPKENCYYLLEEPTGSGKTTLFTYELAKLIMGNKSILRLQPNVAAVKNS</sequence>
<protein>
    <recommendedName>
        <fullName evidence="1">Peptidase S7 domain-containing protein</fullName>
    </recommendedName>
</protein>
<dbReference type="Pfam" id="PF00949">
    <property type="entry name" value="Peptidase_S7"/>
    <property type="match status" value="1"/>
</dbReference>
<dbReference type="SUPFAM" id="SSF50494">
    <property type="entry name" value="Trypsin-like serine proteases"/>
    <property type="match status" value="1"/>
</dbReference>